<comment type="caution">
    <text evidence="2">The sequence shown here is derived from an EMBL/GenBank/DDBJ whole genome shotgun (WGS) entry which is preliminary data.</text>
</comment>
<keyword evidence="2" id="KW-0547">Nucleotide-binding</keyword>
<dbReference type="CDD" id="cd18785">
    <property type="entry name" value="SF2_C"/>
    <property type="match status" value="1"/>
</dbReference>
<evidence type="ECO:0000259" key="1">
    <source>
        <dbReference type="PROSITE" id="PS51194"/>
    </source>
</evidence>
<sequence length="1066" mass="118173">MTDSEAHYRFRRELADRLQKDILGPVGGDEEILIDAPATAYIAGVLYPRDADEERSTAESTEQELDLAPTAMAVDEKPDAGAALANRQMPSAMGLTFAVDTTQCSTIILAVSVAVYDAINEEGRVVKAQRAERRATQDDKIRWRRRPLTIEPFPVKVTKPDNPERELVPGLQVRLRVREIDERGVVAVTATLINLNKVGPADIKDAHCFFQPVLKVTAEGGRAAFVERQVMSGSSDEEVLVSRLLHRHAPMFATGHGCAADWEWEPPHPRGPRSLAPAATDAIWTAVVPMAEVLLTSSNPDIEELGMQWLADADDSEVFQSLRRLTSGYRSWIDARAEEAGWLGETDLGQVAQRQIEACEAVCARIERGIALLERDSDALRAFQLANQAMARQRARTAWIKEGRAGEPNPKIGRWYPFQIGFVLLCLEGIANPGHDDRRIADLLWFPTGGGKTEAYLGLIAFTVFLRRIRGGMQGGGVTVLMRYTLRLLTLQQFERAATLMCAMELIRGKDRTRLGEETISLGMWVGKAATPNTLKDAEESIERLRGGKKLSEMNPVQLRSCPWCGTVMDAFDYHAYPDSETMSIQCRNADCDFHGGLPVHVVDQAIYKARPTLIIATADKFAQITWRSDVAKLFNREDAPEGTPPPELIIQDELHLISGPLGTLAGLYETAIDIASDFPKVIASTATIRRAREQGARLFDRDVSQFPPAGLDARDSWFAVEAPPDRKASRMYIGLLTASTSQATLLIRAYAALLHHAAFIEGDETVRDAYWTLVGYFNSLRLLAAAELQIHADVDERLKQLANRDETAGRMVKVLGELTSRVDSSEIPKNLEVLSIAWPQEGVTDAVLATNMISVGVDVNRLGLMAVTGQPQTTAEYIQATSRVGRQHPGLVVALLNSARSRDRSHYENFTTYHSALYRQVESTSVTPFAARARDRALHAVLIGLARMCVPAARMNADASQIGTFLDEVLKLRNDILKRVQKISEEEHDSTAEELDDFIEHWQQLAEDNPGLLYEAPRRQWAGQIRHGDTALLSSYGSDEDLLDAIETMWSLRDVDVESDLYLEK</sequence>
<gene>
    <name evidence="2" type="ORF">ACFQVD_36155</name>
</gene>
<dbReference type="EMBL" id="JBHTEE010000001">
    <property type="protein sequence ID" value="MFC7605549.1"/>
    <property type="molecule type" value="Genomic_DNA"/>
</dbReference>
<dbReference type="Proteomes" id="UP001596514">
    <property type="component" value="Unassembled WGS sequence"/>
</dbReference>
<keyword evidence="2" id="KW-0347">Helicase</keyword>
<organism evidence="2 3">
    <name type="scientific">Streptosporangium amethystogenes subsp. fukuiense</name>
    <dbReference type="NCBI Taxonomy" id="698418"/>
    <lineage>
        <taxon>Bacteria</taxon>
        <taxon>Bacillati</taxon>
        <taxon>Actinomycetota</taxon>
        <taxon>Actinomycetes</taxon>
        <taxon>Streptosporangiales</taxon>
        <taxon>Streptosporangiaceae</taxon>
        <taxon>Streptosporangium</taxon>
    </lineage>
</organism>
<name>A0ABW2TAW2_9ACTN</name>
<protein>
    <submittedName>
        <fullName evidence="2">Helicase-related protein</fullName>
    </submittedName>
</protein>
<keyword evidence="2" id="KW-0067">ATP-binding</keyword>
<proteinExistence type="predicted"/>
<dbReference type="PROSITE" id="PS51194">
    <property type="entry name" value="HELICASE_CTER"/>
    <property type="match status" value="1"/>
</dbReference>
<keyword evidence="3" id="KW-1185">Reference proteome</keyword>
<feature type="domain" description="Helicase C-terminal" evidence="1">
    <location>
        <begin position="766"/>
        <end position="938"/>
    </location>
</feature>
<dbReference type="RefSeq" id="WP_343965549.1">
    <property type="nucleotide sequence ID" value="NZ_BAAAGK010000034.1"/>
</dbReference>
<dbReference type="InterPro" id="IPR027417">
    <property type="entry name" value="P-loop_NTPase"/>
</dbReference>
<dbReference type="SMART" id="SM00490">
    <property type="entry name" value="HELICc"/>
    <property type="match status" value="1"/>
</dbReference>
<evidence type="ECO:0000313" key="3">
    <source>
        <dbReference type="Proteomes" id="UP001596514"/>
    </source>
</evidence>
<keyword evidence="2" id="KW-0378">Hydrolase</keyword>
<dbReference type="InterPro" id="IPR001650">
    <property type="entry name" value="Helicase_C-like"/>
</dbReference>
<dbReference type="SUPFAM" id="SSF52540">
    <property type="entry name" value="P-loop containing nucleoside triphosphate hydrolases"/>
    <property type="match status" value="1"/>
</dbReference>
<dbReference type="Pfam" id="PF00271">
    <property type="entry name" value="Helicase_C"/>
    <property type="match status" value="1"/>
</dbReference>
<reference evidence="3" key="1">
    <citation type="journal article" date="2019" name="Int. J. Syst. Evol. Microbiol.">
        <title>The Global Catalogue of Microorganisms (GCM) 10K type strain sequencing project: providing services to taxonomists for standard genome sequencing and annotation.</title>
        <authorList>
            <consortium name="The Broad Institute Genomics Platform"/>
            <consortium name="The Broad Institute Genome Sequencing Center for Infectious Disease"/>
            <person name="Wu L."/>
            <person name="Ma J."/>
        </authorList>
    </citation>
    <scope>NUCLEOTIDE SEQUENCE [LARGE SCALE GENOMIC DNA]</scope>
    <source>
        <strain evidence="3">JCM 10083</strain>
    </source>
</reference>
<accession>A0ABW2TAW2</accession>
<dbReference type="GO" id="GO:0004386">
    <property type="term" value="F:helicase activity"/>
    <property type="evidence" value="ECO:0007669"/>
    <property type="project" value="UniProtKB-KW"/>
</dbReference>
<dbReference type="Gene3D" id="3.40.50.300">
    <property type="entry name" value="P-loop containing nucleotide triphosphate hydrolases"/>
    <property type="match status" value="1"/>
</dbReference>
<evidence type="ECO:0000313" key="2">
    <source>
        <dbReference type="EMBL" id="MFC7605549.1"/>
    </source>
</evidence>